<sequence>MMKLVDWHALGLTIIGEVYKGDELLNAIMEHSPDIVISDIADAE</sequence>
<gene>
    <name evidence="1" type="ORF">ACFPPD_01115</name>
</gene>
<accession>A0ABW0LNL7</accession>
<keyword evidence="2" id="KW-1185">Reference proteome</keyword>
<dbReference type="EMBL" id="JBHSMH010000003">
    <property type="protein sequence ID" value="MFC5467299.1"/>
    <property type="molecule type" value="Genomic_DNA"/>
</dbReference>
<evidence type="ECO:0000313" key="1">
    <source>
        <dbReference type="EMBL" id="MFC5467299.1"/>
    </source>
</evidence>
<reference evidence="2" key="1">
    <citation type="journal article" date="2019" name="Int. J. Syst. Evol. Microbiol.">
        <title>The Global Catalogue of Microorganisms (GCM) 10K type strain sequencing project: providing services to taxonomists for standard genome sequencing and annotation.</title>
        <authorList>
            <consortium name="The Broad Institute Genomics Platform"/>
            <consortium name="The Broad Institute Genome Sequencing Center for Infectious Disease"/>
            <person name="Wu L."/>
            <person name="Ma J."/>
        </authorList>
    </citation>
    <scope>NUCLEOTIDE SEQUENCE [LARGE SCALE GENOMIC DNA]</scope>
    <source>
        <strain evidence="2">CCUG 57113</strain>
    </source>
</reference>
<protein>
    <recommendedName>
        <fullName evidence="3">Response regulatory domain-containing protein</fullName>
    </recommendedName>
</protein>
<name>A0ABW0LNL7_9BACL</name>
<organism evidence="1 2">
    <name type="scientific">Cohnella suwonensis</name>
    <dbReference type="NCBI Taxonomy" id="696072"/>
    <lineage>
        <taxon>Bacteria</taxon>
        <taxon>Bacillati</taxon>
        <taxon>Bacillota</taxon>
        <taxon>Bacilli</taxon>
        <taxon>Bacillales</taxon>
        <taxon>Paenibacillaceae</taxon>
        <taxon>Cohnella</taxon>
    </lineage>
</organism>
<comment type="caution">
    <text evidence="1">The sequence shown here is derived from an EMBL/GenBank/DDBJ whole genome shotgun (WGS) entry which is preliminary data.</text>
</comment>
<dbReference type="RefSeq" id="WP_378081052.1">
    <property type="nucleotide sequence ID" value="NZ_JBHSMH010000003.1"/>
</dbReference>
<evidence type="ECO:0000313" key="2">
    <source>
        <dbReference type="Proteomes" id="UP001596105"/>
    </source>
</evidence>
<evidence type="ECO:0008006" key="3">
    <source>
        <dbReference type="Google" id="ProtNLM"/>
    </source>
</evidence>
<dbReference type="Proteomes" id="UP001596105">
    <property type="component" value="Unassembled WGS sequence"/>
</dbReference>
<proteinExistence type="predicted"/>